<comment type="caution">
    <text evidence="1">The sequence shown here is derived from an EMBL/GenBank/DDBJ whole genome shotgun (WGS) entry which is preliminary data.</text>
</comment>
<name>A0ACC2LY57_PERAE</name>
<accession>A0ACC2LY57</accession>
<proteinExistence type="predicted"/>
<dbReference type="EMBL" id="CM056811">
    <property type="protein sequence ID" value="KAJ8638345.1"/>
    <property type="molecule type" value="Genomic_DNA"/>
</dbReference>
<reference evidence="1 2" key="1">
    <citation type="journal article" date="2022" name="Hortic Res">
        <title>A haplotype resolved chromosomal level avocado genome allows analysis of novel avocado genes.</title>
        <authorList>
            <person name="Nath O."/>
            <person name="Fletcher S.J."/>
            <person name="Hayward A."/>
            <person name="Shaw L.M."/>
            <person name="Masouleh A.K."/>
            <person name="Furtado A."/>
            <person name="Henry R.J."/>
            <person name="Mitter N."/>
        </authorList>
    </citation>
    <scope>NUCLEOTIDE SEQUENCE [LARGE SCALE GENOMIC DNA]</scope>
    <source>
        <strain evidence="2">cv. Hass</strain>
    </source>
</reference>
<organism evidence="1 2">
    <name type="scientific">Persea americana</name>
    <name type="common">Avocado</name>
    <dbReference type="NCBI Taxonomy" id="3435"/>
    <lineage>
        <taxon>Eukaryota</taxon>
        <taxon>Viridiplantae</taxon>
        <taxon>Streptophyta</taxon>
        <taxon>Embryophyta</taxon>
        <taxon>Tracheophyta</taxon>
        <taxon>Spermatophyta</taxon>
        <taxon>Magnoliopsida</taxon>
        <taxon>Magnoliidae</taxon>
        <taxon>Laurales</taxon>
        <taxon>Lauraceae</taxon>
        <taxon>Persea</taxon>
    </lineage>
</organism>
<evidence type="ECO:0000313" key="1">
    <source>
        <dbReference type="EMBL" id="KAJ8638345.1"/>
    </source>
</evidence>
<evidence type="ECO:0000313" key="2">
    <source>
        <dbReference type="Proteomes" id="UP001234297"/>
    </source>
</evidence>
<protein>
    <submittedName>
        <fullName evidence="1">Uncharacterized protein</fullName>
    </submittedName>
</protein>
<dbReference type="Proteomes" id="UP001234297">
    <property type="component" value="Chromosome 3"/>
</dbReference>
<gene>
    <name evidence="1" type="ORF">MRB53_012612</name>
</gene>
<sequence length="311" mass="34561">MGVVENDNFKEQDLERKGKLSKEEEEEEEEEEEALSLCDLPIVGRDNCERYETSSCSNAFEEGDFEFSWVEEDPTAMCAADDVFFQGQILPLRPSVSSESGLLPGFRRPDSQKSSRCGSRSDSMERSLVFSSSGSSNRSSSRSHSLSSSSSTYNLHSHPTPKPHMGTHPRRNAAKPSRKSSGWGLFRLGLVRTPEIELEDLKSRKRNNISKNESLSSSITSGRRSPGSDSVKKVIEKKESKQEQGLHRFFGGGLSCKCSADAVDTVSSRIVILKCRKQVGDAEESLGKQAMSQRRTFEWLRHLSIAETPVA</sequence>
<keyword evidence="2" id="KW-1185">Reference proteome</keyword>